<proteinExistence type="predicted"/>
<protein>
    <submittedName>
        <fullName evidence="1">Unannotated protein</fullName>
    </submittedName>
</protein>
<name>A0A6J6L603_9ZZZZ</name>
<dbReference type="EMBL" id="CAEZWO010000029">
    <property type="protein sequence ID" value="CAB4655879.1"/>
    <property type="molecule type" value="Genomic_DNA"/>
</dbReference>
<reference evidence="1" key="1">
    <citation type="submission" date="2020-05" db="EMBL/GenBank/DDBJ databases">
        <authorList>
            <person name="Chiriac C."/>
            <person name="Salcher M."/>
            <person name="Ghai R."/>
            <person name="Kavagutti S V."/>
        </authorList>
    </citation>
    <scope>NUCLEOTIDE SEQUENCE</scope>
</reference>
<dbReference type="AlphaFoldDB" id="A0A6J6L603"/>
<organism evidence="1">
    <name type="scientific">freshwater metagenome</name>
    <dbReference type="NCBI Taxonomy" id="449393"/>
    <lineage>
        <taxon>unclassified sequences</taxon>
        <taxon>metagenomes</taxon>
        <taxon>ecological metagenomes</taxon>
    </lineage>
</organism>
<evidence type="ECO:0000313" key="1">
    <source>
        <dbReference type="EMBL" id="CAB4655879.1"/>
    </source>
</evidence>
<sequence>MIALDPRKRKRLIAKPAIADVRRTMSVVVPVTIPELIAY</sequence>
<accession>A0A6J6L603</accession>
<gene>
    <name evidence="1" type="ORF">UFOPK2254_00426</name>
</gene>